<dbReference type="WBParaSite" id="PEQ_0000107001-mRNA-1">
    <property type="protein sequence ID" value="PEQ_0000107001-mRNA-1"/>
    <property type="gene ID" value="PEQ_0000107001"/>
</dbReference>
<keyword evidence="3 5" id="KW-1133">Transmembrane helix</keyword>
<dbReference type="InterPro" id="IPR006603">
    <property type="entry name" value="PQ-loop_rpt"/>
</dbReference>
<name>A0A914R8P6_PAREQ</name>
<dbReference type="GO" id="GO:0016020">
    <property type="term" value="C:membrane"/>
    <property type="evidence" value="ECO:0007669"/>
    <property type="project" value="UniProtKB-SubCell"/>
</dbReference>
<dbReference type="AlphaFoldDB" id="A0A914R8P6"/>
<keyword evidence="6" id="KW-1185">Reference proteome</keyword>
<sequence length="96" mass="10505">MALEPEILLTYDGVLLVNDGKGNKLAGGNVQHLGNANATRHCNRCVLPTILERKNAQGFSLLVCLSLCIANILRVLFWLVSFRWPLQSAIISDSSV</sequence>
<accession>A0A914R8P6</accession>
<keyword evidence="4 5" id="KW-0472">Membrane</keyword>
<keyword evidence="2 5" id="KW-0812">Transmembrane</keyword>
<evidence type="ECO:0000256" key="5">
    <source>
        <dbReference type="SAM" id="Phobius"/>
    </source>
</evidence>
<evidence type="ECO:0000256" key="4">
    <source>
        <dbReference type="ARBA" id="ARBA00023136"/>
    </source>
</evidence>
<reference evidence="7" key="1">
    <citation type="submission" date="2022-11" db="UniProtKB">
        <authorList>
            <consortium name="WormBaseParasite"/>
        </authorList>
    </citation>
    <scope>IDENTIFICATION</scope>
</reference>
<evidence type="ECO:0000313" key="6">
    <source>
        <dbReference type="Proteomes" id="UP000887564"/>
    </source>
</evidence>
<evidence type="ECO:0000256" key="1">
    <source>
        <dbReference type="ARBA" id="ARBA00004141"/>
    </source>
</evidence>
<feature type="transmembrane region" description="Helical" evidence="5">
    <location>
        <begin position="59"/>
        <end position="80"/>
    </location>
</feature>
<proteinExistence type="predicted"/>
<comment type="subcellular location">
    <subcellularLocation>
        <location evidence="1">Membrane</location>
        <topology evidence="1">Multi-pass membrane protein</topology>
    </subcellularLocation>
</comment>
<evidence type="ECO:0000313" key="7">
    <source>
        <dbReference type="WBParaSite" id="PEQ_0000107001-mRNA-1"/>
    </source>
</evidence>
<evidence type="ECO:0000256" key="2">
    <source>
        <dbReference type="ARBA" id="ARBA00022692"/>
    </source>
</evidence>
<protein>
    <submittedName>
        <fullName evidence="7">Uncharacterized protein</fullName>
    </submittedName>
</protein>
<organism evidence="6 7">
    <name type="scientific">Parascaris equorum</name>
    <name type="common">Equine roundworm</name>
    <dbReference type="NCBI Taxonomy" id="6256"/>
    <lineage>
        <taxon>Eukaryota</taxon>
        <taxon>Metazoa</taxon>
        <taxon>Ecdysozoa</taxon>
        <taxon>Nematoda</taxon>
        <taxon>Chromadorea</taxon>
        <taxon>Rhabditida</taxon>
        <taxon>Spirurina</taxon>
        <taxon>Ascaridomorpha</taxon>
        <taxon>Ascaridoidea</taxon>
        <taxon>Ascarididae</taxon>
        <taxon>Parascaris</taxon>
    </lineage>
</organism>
<evidence type="ECO:0000256" key="3">
    <source>
        <dbReference type="ARBA" id="ARBA00022989"/>
    </source>
</evidence>
<dbReference type="Pfam" id="PF04193">
    <property type="entry name" value="PQ-loop"/>
    <property type="match status" value="1"/>
</dbReference>
<dbReference type="Proteomes" id="UP000887564">
    <property type="component" value="Unplaced"/>
</dbReference>